<keyword evidence="1" id="KW-0812">Transmembrane</keyword>
<feature type="transmembrane region" description="Helical" evidence="1">
    <location>
        <begin position="12"/>
        <end position="30"/>
    </location>
</feature>
<comment type="caution">
    <text evidence="2">The sequence shown here is derived from an EMBL/GenBank/DDBJ whole genome shotgun (WGS) entry which is preliminary data.</text>
</comment>
<protein>
    <recommendedName>
        <fullName evidence="4">LytTr DNA-binding domain-containing protein</fullName>
    </recommendedName>
</protein>
<evidence type="ECO:0008006" key="4">
    <source>
        <dbReference type="Google" id="ProtNLM"/>
    </source>
</evidence>
<evidence type="ECO:0000313" key="2">
    <source>
        <dbReference type="EMBL" id="RKE46851.1"/>
    </source>
</evidence>
<dbReference type="AlphaFoldDB" id="A0A420AQU4"/>
<feature type="transmembrane region" description="Helical" evidence="1">
    <location>
        <begin position="122"/>
        <end position="144"/>
    </location>
</feature>
<accession>A0A420AQU4</accession>
<dbReference type="EMBL" id="RAPY01000004">
    <property type="protein sequence ID" value="RKE46851.1"/>
    <property type="molecule type" value="Genomic_DNA"/>
</dbReference>
<evidence type="ECO:0000313" key="3">
    <source>
        <dbReference type="Proteomes" id="UP000286246"/>
    </source>
</evidence>
<dbReference type="Proteomes" id="UP000286246">
    <property type="component" value="Unassembled WGS sequence"/>
</dbReference>
<feature type="transmembrane region" description="Helical" evidence="1">
    <location>
        <begin position="45"/>
        <end position="66"/>
    </location>
</feature>
<keyword evidence="3" id="KW-1185">Reference proteome</keyword>
<sequence length="271" mass="32234">MQRFYKRRRTIFNIFRMILSLLAAYTILWYGEPEGFLEIIGEPGFIKFFLINTIALYLLALSVGWLMKMRRYLFLQRNLSAKEWLLLFIRGLCFPASLAIVFAMIYFNLEGKSFSLSNYMKVIFPMVLMVIVCFFALEIFSFFIQNNDVRSGEDTVNNDHRANQLDPQHNFMQYYLMVLINRRVLATDKNGEEHKLPYTTLKEVKELIGEDYRFFSTGSWIVQFEAIADTEKDSNSRALRIYLKLPLKGHLHLHKNDVRYFQQWYNTVKEQ</sequence>
<gene>
    <name evidence="2" type="ORF">DFQ12_4007</name>
</gene>
<reference evidence="2 3" key="1">
    <citation type="submission" date="2018-09" db="EMBL/GenBank/DDBJ databases">
        <title>Genomic Encyclopedia of Type Strains, Phase III (KMG-III): the genomes of soil and plant-associated and newly described type strains.</title>
        <authorList>
            <person name="Whitman W."/>
        </authorList>
    </citation>
    <scope>NUCLEOTIDE SEQUENCE [LARGE SCALE GENOMIC DNA]</scope>
    <source>
        <strain evidence="2 3">CECT 7938</strain>
    </source>
</reference>
<feature type="transmembrane region" description="Helical" evidence="1">
    <location>
        <begin position="87"/>
        <end position="107"/>
    </location>
</feature>
<evidence type="ECO:0000256" key="1">
    <source>
        <dbReference type="SAM" id="Phobius"/>
    </source>
</evidence>
<name>A0A420AQU4_SPHD1</name>
<proteinExistence type="predicted"/>
<keyword evidence="1" id="KW-1133">Transmembrane helix</keyword>
<organism evidence="2 3">
    <name type="scientific">Sphingobacterium detergens</name>
    <dbReference type="NCBI Taxonomy" id="1145106"/>
    <lineage>
        <taxon>Bacteria</taxon>
        <taxon>Pseudomonadati</taxon>
        <taxon>Bacteroidota</taxon>
        <taxon>Sphingobacteriia</taxon>
        <taxon>Sphingobacteriales</taxon>
        <taxon>Sphingobacteriaceae</taxon>
        <taxon>Sphingobacterium</taxon>
    </lineage>
</organism>
<keyword evidence="1" id="KW-0472">Membrane</keyword>